<protein>
    <submittedName>
        <fullName evidence="1">CLUMA_CG016624, isoform A</fullName>
    </submittedName>
</protein>
<name>A0A1J1ISF9_9DIPT</name>
<reference evidence="1 2" key="1">
    <citation type="submission" date="2015-04" db="EMBL/GenBank/DDBJ databases">
        <authorList>
            <person name="Syromyatnikov M.Y."/>
            <person name="Popov V.N."/>
        </authorList>
    </citation>
    <scope>NUCLEOTIDE SEQUENCE [LARGE SCALE GENOMIC DNA]</scope>
</reference>
<sequence length="97" mass="11716">MLMITKILRWRNVERAQCTLQQNTIKTESIIIISIYPHEQSSYIYCIWEKQSIQQFLHSVALDEKQKKRLRDIVSDYLEIRRTSNQSNVQRVYVDIQ</sequence>
<keyword evidence="2" id="KW-1185">Reference proteome</keyword>
<gene>
    <name evidence="1" type="ORF">CLUMA_CG016624</name>
</gene>
<dbReference type="AlphaFoldDB" id="A0A1J1ISF9"/>
<accession>A0A1J1ISF9</accession>
<organism evidence="1 2">
    <name type="scientific">Clunio marinus</name>
    <dbReference type="NCBI Taxonomy" id="568069"/>
    <lineage>
        <taxon>Eukaryota</taxon>
        <taxon>Metazoa</taxon>
        <taxon>Ecdysozoa</taxon>
        <taxon>Arthropoda</taxon>
        <taxon>Hexapoda</taxon>
        <taxon>Insecta</taxon>
        <taxon>Pterygota</taxon>
        <taxon>Neoptera</taxon>
        <taxon>Endopterygota</taxon>
        <taxon>Diptera</taxon>
        <taxon>Nematocera</taxon>
        <taxon>Chironomoidea</taxon>
        <taxon>Chironomidae</taxon>
        <taxon>Clunio</taxon>
    </lineage>
</organism>
<proteinExistence type="predicted"/>
<dbReference type="Proteomes" id="UP000183832">
    <property type="component" value="Unassembled WGS sequence"/>
</dbReference>
<evidence type="ECO:0000313" key="1">
    <source>
        <dbReference type="EMBL" id="CRL03135.1"/>
    </source>
</evidence>
<dbReference type="EMBL" id="CVRI01000059">
    <property type="protein sequence ID" value="CRL03135.1"/>
    <property type="molecule type" value="Genomic_DNA"/>
</dbReference>
<evidence type="ECO:0000313" key="2">
    <source>
        <dbReference type="Proteomes" id="UP000183832"/>
    </source>
</evidence>